<name>A0A0F9ZVN1_TRIHA</name>
<dbReference type="EMBL" id="JOKZ01000615">
    <property type="protein sequence ID" value="KKO97193.1"/>
    <property type="molecule type" value="Genomic_DNA"/>
</dbReference>
<feature type="region of interest" description="Disordered" evidence="1">
    <location>
        <begin position="184"/>
        <end position="203"/>
    </location>
</feature>
<comment type="caution">
    <text evidence="2">The sequence shown here is derived from an EMBL/GenBank/DDBJ whole genome shotgun (WGS) entry which is preliminary data.</text>
</comment>
<proteinExistence type="predicted"/>
<sequence>MLGPVPPRWASTGAAVQGVNMRGPAAKQVPPAAAEGLCRSADAWCGGETASGTSQVPPHRFCQPRPGLFSSSFCTCRSIAMPQIAVKDRLVKLIAEGGGGMPCNDARGLRFSTGGLRSGSANNAHKDSLGAISFCAQWSNRVSFVLHTGSMNSYAATSKLKHLTVPTEQNRTAPYSIDYRSMSKMPRSRPWNPAPSGGGETSVPGAALPMQVFVLLP</sequence>
<accession>A0A0F9ZVN1</accession>
<dbReference type="AlphaFoldDB" id="A0A0F9ZVN1"/>
<evidence type="ECO:0000256" key="1">
    <source>
        <dbReference type="SAM" id="MobiDB-lite"/>
    </source>
</evidence>
<organism evidence="2 3">
    <name type="scientific">Trichoderma harzianum</name>
    <name type="common">Hypocrea lixii</name>
    <dbReference type="NCBI Taxonomy" id="5544"/>
    <lineage>
        <taxon>Eukaryota</taxon>
        <taxon>Fungi</taxon>
        <taxon>Dikarya</taxon>
        <taxon>Ascomycota</taxon>
        <taxon>Pezizomycotina</taxon>
        <taxon>Sordariomycetes</taxon>
        <taxon>Hypocreomycetidae</taxon>
        <taxon>Hypocreales</taxon>
        <taxon>Hypocreaceae</taxon>
        <taxon>Trichoderma</taxon>
    </lineage>
</organism>
<dbReference type="Proteomes" id="UP000034112">
    <property type="component" value="Unassembled WGS sequence"/>
</dbReference>
<protein>
    <submittedName>
        <fullName evidence="2">Uncharacterized protein</fullName>
    </submittedName>
</protein>
<evidence type="ECO:0000313" key="2">
    <source>
        <dbReference type="EMBL" id="KKO97193.1"/>
    </source>
</evidence>
<gene>
    <name evidence="2" type="ORF">THAR02_10703</name>
</gene>
<evidence type="ECO:0000313" key="3">
    <source>
        <dbReference type="Proteomes" id="UP000034112"/>
    </source>
</evidence>
<reference evidence="3" key="1">
    <citation type="journal article" date="2015" name="Genome Announc.">
        <title>Draft whole-genome sequence of the biocontrol agent Trichoderma harzianum T6776.</title>
        <authorList>
            <person name="Baroncelli R."/>
            <person name="Piaggeschi G."/>
            <person name="Fiorini L."/>
            <person name="Bertolini E."/>
            <person name="Zapparata A."/>
            <person name="Pe M.E."/>
            <person name="Sarrocco S."/>
            <person name="Vannacci G."/>
        </authorList>
    </citation>
    <scope>NUCLEOTIDE SEQUENCE [LARGE SCALE GENOMIC DNA]</scope>
    <source>
        <strain evidence="3">T6776</strain>
    </source>
</reference>